<reference evidence="2 3" key="1">
    <citation type="submission" date="2024-04" db="EMBL/GenBank/DDBJ databases">
        <title>genome sequences of Mucor flavus KT1a and Helicostylum pulchrum KT1b strains isolated from the surface of a dry-aged beef.</title>
        <authorList>
            <person name="Toyotome T."/>
            <person name="Hosono M."/>
            <person name="Torimaru M."/>
            <person name="Fukuda K."/>
            <person name="Mikami N."/>
        </authorList>
    </citation>
    <scope>NUCLEOTIDE SEQUENCE [LARGE SCALE GENOMIC DNA]</scope>
    <source>
        <strain evidence="2 3">KT1a</strain>
    </source>
</reference>
<feature type="transmembrane region" description="Helical" evidence="1">
    <location>
        <begin position="31"/>
        <end position="51"/>
    </location>
</feature>
<evidence type="ECO:0000256" key="1">
    <source>
        <dbReference type="SAM" id="Phobius"/>
    </source>
</evidence>
<keyword evidence="3" id="KW-1185">Reference proteome</keyword>
<proteinExistence type="predicted"/>
<name>A0ABP9Z9D4_9FUNG</name>
<keyword evidence="1" id="KW-0472">Membrane</keyword>
<keyword evidence="1" id="KW-1133">Transmembrane helix</keyword>
<accession>A0ABP9Z9D4</accession>
<protein>
    <submittedName>
        <fullName evidence="2">Uncharacterized protein</fullName>
    </submittedName>
</protein>
<evidence type="ECO:0000313" key="3">
    <source>
        <dbReference type="Proteomes" id="UP001473302"/>
    </source>
</evidence>
<evidence type="ECO:0000313" key="2">
    <source>
        <dbReference type="EMBL" id="GAA5815730.1"/>
    </source>
</evidence>
<dbReference type="EMBL" id="BAABUK010000027">
    <property type="protein sequence ID" value="GAA5815730.1"/>
    <property type="molecule type" value="Genomic_DNA"/>
</dbReference>
<sequence length="79" mass="8667">MNELSKVERSSIATSCSETIARSKRAKYCSLTFKVLGLLIIITVVLLFALLPNYIRNRNANLEEQGNTDPTNARLPGGA</sequence>
<gene>
    <name evidence="2" type="ORF">MFLAVUS_009244</name>
</gene>
<dbReference type="Proteomes" id="UP001473302">
    <property type="component" value="Unassembled WGS sequence"/>
</dbReference>
<organism evidence="2 3">
    <name type="scientific">Mucor flavus</name>
    <dbReference type="NCBI Taxonomy" id="439312"/>
    <lineage>
        <taxon>Eukaryota</taxon>
        <taxon>Fungi</taxon>
        <taxon>Fungi incertae sedis</taxon>
        <taxon>Mucoromycota</taxon>
        <taxon>Mucoromycotina</taxon>
        <taxon>Mucoromycetes</taxon>
        <taxon>Mucorales</taxon>
        <taxon>Mucorineae</taxon>
        <taxon>Mucoraceae</taxon>
        <taxon>Mucor</taxon>
    </lineage>
</organism>
<keyword evidence="1" id="KW-0812">Transmembrane</keyword>
<comment type="caution">
    <text evidence="2">The sequence shown here is derived from an EMBL/GenBank/DDBJ whole genome shotgun (WGS) entry which is preliminary data.</text>
</comment>